<dbReference type="EMBL" id="BPLQ01000535">
    <property type="protein sequence ID" value="GIX72473.1"/>
    <property type="molecule type" value="Genomic_DNA"/>
</dbReference>
<reference evidence="1 2" key="1">
    <citation type="submission" date="2021-06" db="EMBL/GenBank/DDBJ databases">
        <title>Caerostris darwini draft genome.</title>
        <authorList>
            <person name="Kono N."/>
            <person name="Arakawa K."/>
        </authorList>
    </citation>
    <scope>NUCLEOTIDE SEQUENCE [LARGE SCALE GENOMIC DNA]</scope>
</reference>
<sequence length="104" mass="12625">MPEVYQHLLHTPFKDMAQRYSPLIGRLRSRSDLFQLPRVTSKCDLAKCAEKNYRSQKRQRFKSIFFMRYLKRLCMTSLFYVTYISEQESFRFTVSQRVNKEKPV</sequence>
<accession>A0AAV4MJG8</accession>
<dbReference type="Proteomes" id="UP001054837">
    <property type="component" value="Unassembled WGS sequence"/>
</dbReference>
<evidence type="ECO:0000313" key="1">
    <source>
        <dbReference type="EMBL" id="GIX72473.1"/>
    </source>
</evidence>
<protein>
    <submittedName>
        <fullName evidence="1">Uncharacterized protein</fullName>
    </submittedName>
</protein>
<gene>
    <name evidence="1" type="ORF">CDAR_230151</name>
</gene>
<proteinExistence type="predicted"/>
<dbReference type="AlphaFoldDB" id="A0AAV4MJG8"/>
<evidence type="ECO:0000313" key="2">
    <source>
        <dbReference type="Proteomes" id="UP001054837"/>
    </source>
</evidence>
<name>A0AAV4MJG8_9ARAC</name>
<keyword evidence="2" id="KW-1185">Reference proteome</keyword>
<comment type="caution">
    <text evidence="1">The sequence shown here is derived from an EMBL/GenBank/DDBJ whole genome shotgun (WGS) entry which is preliminary data.</text>
</comment>
<organism evidence="1 2">
    <name type="scientific">Caerostris darwini</name>
    <dbReference type="NCBI Taxonomy" id="1538125"/>
    <lineage>
        <taxon>Eukaryota</taxon>
        <taxon>Metazoa</taxon>
        <taxon>Ecdysozoa</taxon>
        <taxon>Arthropoda</taxon>
        <taxon>Chelicerata</taxon>
        <taxon>Arachnida</taxon>
        <taxon>Araneae</taxon>
        <taxon>Araneomorphae</taxon>
        <taxon>Entelegynae</taxon>
        <taxon>Araneoidea</taxon>
        <taxon>Araneidae</taxon>
        <taxon>Caerostris</taxon>
    </lineage>
</organism>